<dbReference type="Proteomes" id="UP001162501">
    <property type="component" value="Chromosome 22"/>
</dbReference>
<protein>
    <submittedName>
        <fullName evidence="1">Uncharacterized protein</fullName>
    </submittedName>
</protein>
<name>A0AC59Z289_RANTA</name>
<organism evidence="1 2">
    <name type="scientific">Rangifer tarandus platyrhynchus</name>
    <name type="common">Svalbard reindeer</name>
    <dbReference type="NCBI Taxonomy" id="3082113"/>
    <lineage>
        <taxon>Eukaryota</taxon>
        <taxon>Metazoa</taxon>
        <taxon>Chordata</taxon>
        <taxon>Craniata</taxon>
        <taxon>Vertebrata</taxon>
        <taxon>Euteleostomi</taxon>
        <taxon>Mammalia</taxon>
        <taxon>Eutheria</taxon>
        <taxon>Laurasiatheria</taxon>
        <taxon>Artiodactyla</taxon>
        <taxon>Ruminantia</taxon>
        <taxon>Pecora</taxon>
        <taxon>Cervidae</taxon>
        <taxon>Odocoileinae</taxon>
        <taxon>Rangifer</taxon>
    </lineage>
</organism>
<evidence type="ECO:0000313" key="1">
    <source>
        <dbReference type="EMBL" id="CAN0165568.1"/>
    </source>
</evidence>
<proteinExistence type="predicted"/>
<evidence type="ECO:0000313" key="2">
    <source>
        <dbReference type="Proteomes" id="UP001162501"/>
    </source>
</evidence>
<dbReference type="EMBL" id="OX596106">
    <property type="protein sequence ID" value="CAN0165568.1"/>
    <property type="molecule type" value="Genomic_DNA"/>
</dbReference>
<reference evidence="1" key="1">
    <citation type="submission" date="2023-05" db="EMBL/GenBank/DDBJ databases">
        <authorList>
            <consortium name="ELIXIR-Norway"/>
        </authorList>
    </citation>
    <scope>NUCLEOTIDE SEQUENCE</scope>
</reference>
<gene>
    <name evidence="1" type="ORF">MRATA1EN22A_LOCUS13027</name>
</gene>
<sequence>MKKRESTQLPFLQNSFLSNVFNILTPFNSHVNPGKGTSPPITTNRQRTSLKTLSLNFRPNFNLAHFCLSVVFCSVPPALGTHNNIFNSSINYGLNSTFHLI</sequence>
<accession>A0AC59Z289</accession>
<reference evidence="1" key="2">
    <citation type="submission" date="2025-03" db="EMBL/GenBank/DDBJ databases">
        <authorList>
            <consortium name="ELIXIR-Norway"/>
            <consortium name="Elixir Norway"/>
        </authorList>
    </citation>
    <scope>NUCLEOTIDE SEQUENCE</scope>
</reference>